<evidence type="ECO:0000313" key="2">
    <source>
        <dbReference type="Proteomes" id="UP000619079"/>
    </source>
</evidence>
<gene>
    <name evidence="1" type="ORF">JF290_19240</name>
</gene>
<dbReference type="RefSeq" id="WP_199026534.1">
    <property type="nucleotide sequence ID" value="NZ_JAELVR010000018.1"/>
</dbReference>
<protein>
    <submittedName>
        <fullName evidence="1">Uncharacterized protein</fullName>
    </submittedName>
</protein>
<dbReference type="AlphaFoldDB" id="A0A8J7J4I0"/>
<comment type="caution">
    <text evidence="1">The sequence shown here is derived from an EMBL/GenBank/DDBJ whole genome shotgun (WGS) entry which is preliminary data.</text>
</comment>
<keyword evidence="2" id="KW-1185">Reference proteome</keyword>
<organism evidence="1 2">
    <name type="scientific">Sedimentitalea arenosa</name>
    <dbReference type="NCBI Taxonomy" id="2798803"/>
    <lineage>
        <taxon>Bacteria</taxon>
        <taxon>Pseudomonadati</taxon>
        <taxon>Pseudomonadota</taxon>
        <taxon>Alphaproteobacteria</taxon>
        <taxon>Rhodobacterales</taxon>
        <taxon>Paracoccaceae</taxon>
        <taxon>Sedimentitalea</taxon>
    </lineage>
</organism>
<dbReference type="Proteomes" id="UP000619079">
    <property type="component" value="Unassembled WGS sequence"/>
</dbReference>
<dbReference type="EMBL" id="JAELVR010000018">
    <property type="protein sequence ID" value="MBJ6373660.1"/>
    <property type="molecule type" value="Genomic_DNA"/>
</dbReference>
<sequence>MSWTPKLSPGHSVDQTISSDQWANVEVNGDVEIEGIDFEGFLNLWRAEGGEPMRVNARELWALLSQHFGAKDYNPFEEEVSERE</sequence>
<evidence type="ECO:0000313" key="1">
    <source>
        <dbReference type="EMBL" id="MBJ6373660.1"/>
    </source>
</evidence>
<accession>A0A8J7J4I0</accession>
<name>A0A8J7J4I0_9RHOB</name>
<reference evidence="1" key="1">
    <citation type="submission" date="2020-12" db="EMBL/GenBank/DDBJ databases">
        <title>Sedimentitalea sp. nov., isolated from sand in Incheon.</title>
        <authorList>
            <person name="Kim W."/>
        </authorList>
    </citation>
    <scope>NUCLEOTIDE SEQUENCE</scope>
    <source>
        <strain evidence="1">CAU 1593</strain>
    </source>
</reference>
<proteinExistence type="predicted"/>